<dbReference type="WBParaSite" id="JU765_v2.g7411.t1">
    <property type="protein sequence ID" value="JU765_v2.g7411.t1"/>
    <property type="gene ID" value="JU765_v2.g7411"/>
</dbReference>
<accession>A0AC34RJT4</accession>
<dbReference type="Proteomes" id="UP000887576">
    <property type="component" value="Unplaced"/>
</dbReference>
<name>A0AC34RJT4_9BILA</name>
<evidence type="ECO:0000313" key="1">
    <source>
        <dbReference type="Proteomes" id="UP000887576"/>
    </source>
</evidence>
<reference evidence="2" key="1">
    <citation type="submission" date="2022-11" db="UniProtKB">
        <authorList>
            <consortium name="WormBaseParasite"/>
        </authorList>
    </citation>
    <scope>IDENTIFICATION</scope>
</reference>
<evidence type="ECO:0000313" key="2">
    <source>
        <dbReference type="WBParaSite" id="JU765_v2.g7411.t1"/>
    </source>
</evidence>
<protein>
    <submittedName>
        <fullName evidence="2">Gamma-secretase subunit PEN-2</fullName>
    </submittedName>
</protein>
<organism evidence="1 2">
    <name type="scientific">Panagrolaimus sp. JU765</name>
    <dbReference type="NCBI Taxonomy" id="591449"/>
    <lineage>
        <taxon>Eukaryota</taxon>
        <taxon>Metazoa</taxon>
        <taxon>Ecdysozoa</taxon>
        <taxon>Nematoda</taxon>
        <taxon>Chromadorea</taxon>
        <taxon>Rhabditida</taxon>
        <taxon>Tylenchina</taxon>
        <taxon>Panagrolaimomorpha</taxon>
        <taxon>Panagrolaimoidea</taxon>
        <taxon>Panagrolaimidae</taxon>
        <taxon>Panagrolaimus</taxon>
    </lineage>
</organism>
<proteinExistence type="predicted"/>
<sequence length="104" mass="12771">MCALHLQNLRRRDQLALCKKYFYIGCALLPFVWLVNFIWFFKVAYKDETFHQQREIRKYVTLSLIGSLVWGVLLLIWNGYFHYFRREYAQYFDYLSFTFPVGYV</sequence>